<dbReference type="Pfam" id="PF00501">
    <property type="entry name" value="AMP-binding"/>
    <property type="match status" value="1"/>
</dbReference>
<dbReference type="InterPro" id="IPR045851">
    <property type="entry name" value="AMP-bd_C_sf"/>
</dbReference>
<dbReference type="Gene3D" id="3.30.300.30">
    <property type="match status" value="1"/>
</dbReference>
<dbReference type="SUPFAM" id="SSF56801">
    <property type="entry name" value="Acetyl-CoA synthetase-like"/>
    <property type="match status" value="1"/>
</dbReference>
<dbReference type="EMBL" id="RKHG01000001">
    <property type="protein sequence ID" value="ROR53378.1"/>
    <property type="molecule type" value="Genomic_DNA"/>
</dbReference>
<protein>
    <submittedName>
        <fullName evidence="6">Acyl-CoA synthetase (AMP-forming)/AMP-acid ligase II</fullName>
    </submittedName>
</protein>
<dbReference type="InterPro" id="IPR025110">
    <property type="entry name" value="AMP-bd_C"/>
</dbReference>
<sequence>MHYRGPWPDIDIPDVTLYDLIFGGMGPAEGDGIAIDHTETGQLLTLAQVKAGVDAVASWLAAQELREGAVCAIALANCPEYAMAFHGILRAGCVVSPVNTAASAHEVARQLSITGARLVITSADLAGTVTRAMDLAGLPADNVVVVGACPDGLLAWDEVLRTPVALPTPTITPATDVACLPVSSGTSGLPKAVMLSHRNLVANVLQFSSALPSMGDDNSIVAFLPFSHIYALTTTMNYGLLRRFPLYTMSAFQAHLFLDIVATRRPTIIFVVPPVATFMSRNHAIDSVDWGSVRLVFSGAAPLDQPVGEAIERRLGTRVLQGYGMTELSPVTHVLPMERQDLELSSIGQAVANTTFRVVDPATGHDVSAAAPGTWSEPGELWVSGPQAMLGYLGEQDATAAVRDAEGWVHTGDLVQVDHEGTTRVVDRIKELIKRRGFQVPPAELESHLLAHPDVLAAAVLGIGQSSGDQVPHALLVLREGADPQAAPREVLHWVNEQVAQYKHLGGATVVHQIPLSASGKILRRQLPEVLAQARAASTSATWSTSLSPRPDRFTTMAASSPSSRASSMP</sequence>
<name>A0A3N1ZRN9_9ACTN</name>
<comment type="similarity">
    <text evidence="1">Belongs to the ATP-dependent AMP-binding enzyme family.</text>
</comment>
<evidence type="ECO:0000313" key="6">
    <source>
        <dbReference type="EMBL" id="ROR53378.1"/>
    </source>
</evidence>
<gene>
    <name evidence="6" type="ORF">EDD41_0523</name>
</gene>
<evidence type="ECO:0000313" key="7">
    <source>
        <dbReference type="Proteomes" id="UP000275749"/>
    </source>
</evidence>
<feature type="domain" description="AMP-binding enzyme C-terminal" evidence="5">
    <location>
        <begin position="444"/>
        <end position="521"/>
    </location>
</feature>
<dbReference type="GO" id="GO:0016405">
    <property type="term" value="F:CoA-ligase activity"/>
    <property type="evidence" value="ECO:0007669"/>
    <property type="project" value="TreeGrafter"/>
</dbReference>
<evidence type="ECO:0000256" key="1">
    <source>
        <dbReference type="ARBA" id="ARBA00006432"/>
    </source>
</evidence>
<dbReference type="InterPro" id="IPR000873">
    <property type="entry name" value="AMP-dep_synth/lig_dom"/>
</dbReference>
<feature type="compositionally biased region" description="Low complexity" evidence="3">
    <location>
        <begin position="558"/>
        <end position="570"/>
    </location>
</feature>
<evidence type="ECO:0000256" key="3">
    <source>
        <dbReference type="SAM" id="MobiDB-lite"/>
    </source>
</evidence>
<feature type="region of interest" description="Disordered" evidence="3">
    <location>
        <begin position="541"/>
        <end position="570"/>
    </location>
</feature>
<evidence type="ECO:0000259" key="4">
    <source>
        <dbReference type="Pfam" id="PF00501"/>
    </source>
</evidence>
<organism evidence="6 7">
    <name type="scientific">Luteococcus japonicus</name>
    <dbReference type="NCBI Taxonomy" id="33984"/>
    <lineage>
        <taxon>Bacteria</taxon>
        <taxon>Bacillati</taxon>
        <taxon>Actinomycetota</taxon>
        <taxon>Actinomycetes</taxon>
        <taxon>Propionibacteriales</taxon>
        <taxon>Propionibacteriaceae</taxon>
        <taxon>Luteococcus</taxon>
    </lineage>
</organism>
<dbReference type="PANTHER" id="PTHR24096:SF149">
    <property type="entry name" value="AMP-BINDING DOMAIN-CONTAINING PROTEIN-RELATED"/>
    <property type="match status" value="1"/>
</dbReference>
<dbReference type="Pfam" id="PF13193">
    <property type="entry name" value="AMP-binding_C"/>
    <property type="match status" value="1"/>
</dbReference>
<dbReference type="InterPro" id="IPR042099">
    <property type="entry name" value="ANL_N_sf"/>
</dbReference>
<keyword evidence="2 6" id="KW-0436">Ligase</keyword>
<proteinExistence type="inferred from homology"/>
<evidence type="ECO:0000256" key="2">
    <source>
        <dbReference type="ARBA" id="ARBA00022598"/>
    </source>
</evidence>
<feature type="domain" description="AMP-dependent synthetase/ligase" evidence="4">
    <location>
        <begin position="34"/>
        <end position="393"/>
    </location>
</feature>
<reference evidence="6 7" key="1">
    <citation type="submission" date="2018-11" db="EMBL/GenBank/DDBJ databases">
        <title>Sequencing the genomes of 1000 actinobacteria strains.</title>
        <authorList>
            <person name="Klenk H.-P."/>
        </authorList>
    </citation>
    <scope>NUCLEOTIDE SEQUENCE [LARGE SCALE GENOMIC DNA]</scope>
    <source>
        <strain evidence="6 7">DSM 10546</strain>
    </source>
</reference>
<dbReference type="AlphaFoldDB" id="A0A3N1ZRN9"/>
<dbReference type="Proteomes" id="UP000275749">
    <property type="component" value="Unassembled WGS sequence"/>
</dbReference>
<evidence type="ECO:0000259" key="5">
    <source>
        <dbReference type="Pfam" id="PF13193"/>
    </source>
</evidence>
<dbReference type="PANTHER" id="PTHR24096">
    <property type="entry name" value="LONG-CHAIN-FATTY-ACID--COA LIGASE"/>
    <property type="match status" value="1"/>
</dbReference>
<dbReference type="Gene3D" id="3.40.50.12780">
    <property type="entry name" value="N-terminal domain of ligase-like"/>
    <property type="match status" value="1"/>
</dbReference>
<comment type="caution">
    <text evidence="6">The sequence shown here is derived from an EMBL/GenBank/DDBJ whole genome shotgun (WGS) entry which is preliminary data.</text>
</comment>
<accession>A0A3N1ZRN9</accession>